<dbReference type="WBParaSite" id="TREG1_14520.1">
    <property type="protein sequence ID" value="TREG1_14520.1"/>
    <property type="gene ID" value="TREG1_14520"/>
</dbReference>
<dbReference type="InterPro" id="IPR037518">
    <property type="entry name" value="MPN"/>
</dbReference>
<dbReference type="PANTHER" id="PTHR10540">
    <property type="entry name" value="EUKARYOTIC TRANSLATION INITIATION FACTOR 3 SUBUNIT F-RELATED"/>
    <property type="match status" value="1"/>
</dbReference>
<dbReference type="AlphaFoldDB" id="A0AA85JE03"/>
<proteinExistence type="inferred from homology"/>
<feature type="domain" description="MPN" evidence="4">
    <location>
        <begin position="84"/>
        <end position="221"/>
    </location>
</feature>
<dbReference type="Pfam" id="PF13012">
    <property type="entry name" value="MitMem_reg"/>
    <property type="match status" value="1"/>
</dbReference>
<sequence length="420" mass="46959">MHTYSQVDVSFDAKGSIQVVYPSKLLWSSIKQPDFYLNGITKSLNCPTASRRVIRLSFLIMTLDVEETEYAKKKTPSQTKIKKVVVHPLVLLGVVDHYSRSGKVTSGQKRVVGVLLGSLNGTVLDVSNSFAVPFEEDISDPDVWFLDHDYLESMFAMFKKVNAREKIVGWYHSGPKLCTNDIKINELFRKYTPNSVLVVVDVRRKEVDGLPTEAYIAVEEIHDDGSPTTKSFDHLRSEVDAEEAEEVGVEHLLRDIKDTSLGSLSQRIGCQLDGLSGLLRQLHEISEYLELVASSKLPVNHGVIYHLQDIFNLLPDLKLHDTVRAIHVNTNDQMLVIYVAAIMRAILALHDLISNKLINRETERNEEGLGNNTDTKKALLGSGDQSKRALHKNDNSDDPKPVDSAPKSNDSDTSKNKADK</sequence>
<dbReference type="InterPro" id="IPR024969">
    <property type="entry name" value="EIF3F/CSN6-like_C"/>
</dbReference>
<dbReference type="Gene3D" id="3.40.140.10">
    <property type="entry name" value="Cytidine Deaminase, domain 2"/>
    <property type="match status" value="1"/>
</dbReference>
<dbReference type="PANTHER" id="PTHR10540:SF7">
    <property type="entry name" value="26S PROTEASOME NON-ATPASE REGULATORY SUBUNIT 7"/>
    <property type="match status" value="1"/>
</dbReference>
<dbReference type="SMART" id="SM00232">
    <property type="entry name" value="JAB_MPN"/>
    <property type="match status" value="1"/>
</dbReference>
<dbReference type="Proteomes" id="UP000050795">
    <property type="component" value="Unassembled WGS sequence"/>
</dbReference>
<evidence type="ECO:0000313" key="5">
    <source>
        <dbReference type="Proteomes" id="UP000050795"/>
    </source>
</evidence>
<dbReference type="GO" id="GO:0005838">
    <property type="term" value="C:proteasome regulatory particle"/>
    <property type="evidence" value="ECO:0007669"/>
    <property type="project" value="InterPro"/>
</dbReference>
<dbReference type="GO" id="GO:0043161">
    <property type="term" value="P:proteasome-mediated ubiquitin-dependent protein catabolic process"/>
    <property type="evidence" value="ECO:0007669"/>
    <property type="project" value="TreeGrafter"/>
</dbReference>
<dbReference type="Pfam" id="PF01398">
    <property type="entry name" value="JAB"/>
    <property type="match status" value="1"/>
</dbReference>
<reference evidence="5" key="1">
    <citation type="submission" date="2022-06" db="EMBL/GenBank/DDBJ databases">
        <authorList>
            <person name="Berger JAMES D."/>
            <person name="Berger JAMES D."/>
        </authorList>
    </citation>
    <scope>NUCLEOTIDE SEQUENCE [LARGE SCALE GENOMIC DNA]</scope>
</reference>
<keyword evidence="2" id="KW-0647">Proteasome</keyword>
<feature type="region of interest" description="Disordered" evidence="3">
    <location>
        <begin position="366"/>
        <end position="420"/>
    </location>
</feature>
<name>A0AA85JE03_TRIRE</name>
<reference evidence="6" key="2">
    <citation type="submission" date="2023-11" db="UniProtKB">
        <authorList>
            <consortium name="WormBaseParasite"/>
        </authorList>
    </citation>
    <scope>IDENTIFICATION</scope>
</reference>
<evidence type="ECO:0000256" key="3">
    <source>
        <dbReference type="SAM" id="MobiDB-lite"/>
    </source>
</evidence>
<evidence type="ECO:0000313" key="6">
    <source>
        <dbReference type="WBParaSite" id="TREG1_14520.1"/>
    </source>
</evidence>
<dbReference type="CDD" id="cd08062">
    <property type="entry name" value="MPN_RPN7_8"/>
    <property type="match status" value="1"/>
</dbReference>
<evidence type="ECO:0000259" key="4">
    <source>
        <dbReference type="PROSITE" id="PS50249"/>
    </source>
</evidence>
<evidence type="ECO:0000256" key="2">
    <source>
        <dbReference type="ARBA" id="ARBA00022942"/>
    </source>
</evidence>
<protein>
    <recommendedName>
        <fullName evidence="4">MPN domain-containing protein</fullName>
    </recommendedName>
</protein>
<dbReference type="GO" id="GO:0008237">
    <property type="term" value="F:metallopeptidase activity"/>
    <property type="evidence" value="ECO:0007669"/>
    <property type="project" value="InterPro"/>
</dbReference>
<feature type="compositionally biased region" description="Basic and acidic residues" evidence="3">
    <location>
        <begin position="385"/>
        <end position="401"/>
    </location>
</feature>
<feature type="compositionally biased region" description="Basic and acidic residues" evidence="3">
    <location>
        <begin position="409"/>
        <end position="420"/>
    </location>
</feature>
<dbReference type="InterPro" id="IPR033858">
    <property type="entry name" value="MPN_RPN7_8"/>
</dbReference>
<organism evidence="5 6">
    <name type="scientific">Trichobilharzia regenti</name>
    <name type="common">Nasal bird schistosome</name>
    <dbReference type="NCBI Taxonomy" id="157069"/>
    <lineage>
        <taxon>Eukaryota</taxon>
        <taxon>Metazoa</taxon>
        <taxon>Spiralia</taxon>
        <taxon>Lophotrochozoa</taxon>
        <taxon>Platyhelminthes</taxon>
        <taxon>Trematoda</taxon>
        <taxon>Digenea</taxon>
        <taxon>Strigeidida</taxon>
        <taxon>Schistosomatoidea</taxon>
        <taxon>Schistosomatidae</taxon>
        <taxon>Trichobilharzia</taxon>
    </lineage>
</organism>
<comment type="similarity">
    <text evidence="1">Belongs to the peptidase M67A family.</text>
</comment>
<dbReference type="InterPro" id="IPR000555">
    <property type="entry name" value="JAMM/MPN+_dom"/>
</dbReference>
<evidence type="ECO:0000256" key="1">
    <source>
        <dbReference type="ARBA" id="ARBA00008568"/>
    </source>
</evidence>
<accession>A0AA85JE03</accession>
<dbReference type="PROSITE" id="PS50249">
    <property type="entry name" value="MPN"/>
    <property type="match status" value="1"/>
</dbReference>
<keyword evidence="5" id="KW-1185">Reference proteome</keyword>